<organism evidence="1 2">
    <name type="scientific">Onchocerca flexuosa</name>
    <dbReference type="NCBI Taxonomy" id="387005"/>
    <lineage>
        <taxon>Eukaryota</taxon>
        <taxon>Metazoa</taxon>
        <taxon>Ecdysozoa</taxon>
        <taxon>Nematoda</taxon>
        <taxon>Chromadorea</taxon>
        <taxon>Rhabditida</taxon>
        <taxon>Spirurina</taxon>
        <taxon>Spiruromorpha</taxon>
        <taxon>Filarioidea</taxon>
        <taxon>Onchocercidae</taxon>
        <taxon>Onchocerca</taxon>
    </lineage>
</organism>
<reference evidence="1 2" key="1">
    <citation type="submission" date="2015-12" db="EMBL/GenBank/DDBJ databases">
        <title>Draft genome of the nematode, Onchocerca flexuosa.</title>
        <authorList>
            <person name="Mitreva M."/>
        </authorList>
    </citation>
    <scope>NUCLEOTIDE SEQUENCE [LARGE SCALE GENOMIC DNA]</scope>
    <source>
        <strain evidence="1">Red Deer</strain>
    </source>
</reference>
<name>A0A238BUB1_9BILA</name>
<accession>A0A238BUB1</accession>
<gene>
    <name evidence="1" type="ORF">X798_04094</name>
</gene>
<evidence type="ECO:0000313" key="2">
    <source>
        <dbReference type="Proteomes" id="UP000242913"/>
    </source>
</evidence>
<dbReference type="EMBL" id="KZ270001">
    <property type="protein sequence ID" value="OZC08862.1"/>
    <property type="molecule type" value="Genomic_DNA"/>
</dbReference>
<sequence>METPLANSWIFVKQLLWIKSLTINIRYLMALPITELDIIFASFVFPARNALAQVSSIYLLSLISRSQHLYKKTIAEALYHILSQRWLIEEGIFEKHIIEIHASPIILSKFYSQTELNEALLSINTFAVTQAYAICFSPYDFVRRFTTL</sequence>
<dbReference type="AlphaFoldDB" id="A0A238BUB1"/>
<keyword evidence="2" id="KW-1185">Reference proteome</keyword>
<protein>
    <submittedName>
        <fullName evidence="1">Uncharacterized protein</fullName>
    </submittedName>
</protein>
<proteinExistence type="predicted"/>
<evidence type="ECO:0000313" key="1">
    <source>
        <dbReference type="EMBL" id="OZC08862.1"/>
    </source>
</evidence>
<dbReference type="Proteomes" id="UP000242913">
    <property type="component" value="Unassembled WGS sequence"/>
</dbReference>